<comment type="caution">
    <text evidence="1">The sequence shown here is derived from an EMBL/GenBank/DDBJ whole genome shotgun (WGS) entry which is preliminary data.</text>
</comment>
<dbReference type="Proteomes" id="UP001055811">
    <property type="component" value="Linkage Group LG03"/>
</dbReference>
<evidence type="ECO:0000313" key="1">
    <source>
        <dbReference type="EMBL" id="KAI3768677.1"/>
    </source>
</evidence>
<gene>
    <name evidence="1" type="ORF">L2E82_19507</name>
</gene>
<name>A0ACB9FBZ5_CICIN</name>
<organism evidence="1 2">
    <name type="scientific">Cichorium intybus</name>
    <name type="common">Chicory</name>
    <dbReference type="NCBI Taxonomy" id="13427"/>
    <lineage>
        <taxon>Eukaryota</taxon>
        <taxon>Viridiplantae</taxon>
        <taxon>Streptophyta</taxon>
        <taxon>Embryophyta</taxon>
        <taxon>Tracheophyta</taxon>
        <taxon>Spermatophyta</taxon>
        <taxon>Magnoliopsida</taxon>
        <taxon>eudicotyledons</taxon>
        <taxon>Gunneridae</taxon>
        <taxon>Pentapetalae</taxon>
        <taxon>asterids</taxon>
        <taxon>campanulids</taxon>
        <taxon>Asterales</taxon>
        <taxon>Asteraceae</taxon>
        <taxon>Cichorioideae</taxon>
        <taxon>Cichorieae</taxon>
        <taxon>Cichoriinae</taxon>
        <taxon>Cichorium</taxon>
    </lineage>
</organism>
<protein>
    <submittedName>
        <fullName evidence="1">Uncharacterized protein</fullName>
    </submittedName>
</protein>
<reference evidence="2" key="1">
    <citation type="journal article" date="2022" name="Mol. Ecol. Resour.">
        <title>The genomes of chicory, endive, great burdock and yacon provide insights into Asteraceae palaeo-polyploidization history and plant inulin production.</title>
        <authorList>
            <person name="Fan W."/>
            <person name="Wang S."/>
            <person name="Wang H."/>
            <person name="Wang A."/>
            <person name="Jiang F."/>
            <person name="Liu H."/>
            <person name="Zhao H."/>
            <person name="Xu D."/>
            <person name="Zhang Y."/>
        </authorList>
    </citation>
    <scope>NUCLEOTIDE SEQUENCE [LARGE SCALE GENOMIC DNA]</scope>
    <source>
        <strain evidence="2">cv. Punajuju</strain>
    </source>
</reference>
<evidence type="ECO:0000313" key="2">
    <source>
        <dbReference type="Proteomes" id="UP001055811"/>
    </source>
</evidence>
<dbReference type="EMBL" id="CM042011">
    <property type="protein sequence ID" value="KAI3768677.1"/>
    <property type="molecule type" value="Genomic_DNA"/>
</dbReference>
<accession>A0ACB9FBZ5</accession>
<sequence>MNHKLFSSEVELGKFIGSIGVIPDAYRAISETSSTFELHTTPTGIKVLAFDSFGDYSDRFHNREFNLVSSEGHEAFDFILTKVNPKFSINKAALELFEHHFVSLLQLRNQFIDSHCPLVVTGRGLGGYLAILFALLHHHAIDVEESNGSKTPKRPICITFGSPLLGDDRLQHAISEHPQWKSCFLNIVAKTDPLASFFSSNTLYKPFGTFLFCAESGGHTVFEDEVSVFIVLDAMASSNVGNSQTHDYTNELGFIRRKALYRGTCELGQINLNSLRFGIMSQFQEVGVLNDIPIKMIAKIEDKRTRMIKTKRKVNTYEPTKKLNDMKISLTYMEWYMKSRRSKGGYYDAYKLNAKTKNEIESRTKIITHQGFLNQYWKKIVEETNRMPQKEGANLRRRWLYCGTNYRRIVEPLDIADHYRRGKTNYMAYRSNHYKLLEKWANDEKKNRQPTERKTKAACLTEDSCFWAYVEEALILLEKLKNRDPNNIAMEIEEFEVYVLGAIKDFSVSPDVFLEGSSLMKWWSEYRTYKGSSYRSEFAQYMNDGRYTSYQ</sequence>
<proteinExistence type="predicted"/>
<reference evidence="1 2" key="2">
    <citation type="journal article" date="2022" name="Mol. Ecol. Resour.">
        <title>The genomes of chicory, endive, great burdock and yacon provide insights into Asteraceae paleo-polyploidization history and plant inulin production.</title>
        <authorList>
            <person name="Fan W."/>
            <person name="Wang S."/>
            <person name="Wang H."/>
            <person name="Wang A."/>
            <person name="Jiang F."/>
            <person name="Liu H."/>
            <person name="Zhao H."/>
            <person name="Xu D."/>
            <person name="Zhang Y."/>
        </authorList>
    </citation>
    <scope>NUCLEOTIDE SEQUENCE [LARGE SCALE GENOMIC DNA]</scope>
    <source>
        <strain evidence="2">cv. Punajuju</strain>
        <tissue evidence="1">Leaves</tissue>
    </source>
</reference>
<keyword evidence="2" id="KW-1185">Reference proteome</keyword>